<dbReference type="Proteomes" id="UP000186465">
    <property type="component" value="Unassembled WGS sequence"/>
</dbReference>
<evidence type="ECO:0000256" key="1">
    <source>
        <dbReference type="SAM" id="Phobius"/>
    </source>
</evidence>
<proteinExistence type="predicted"/>
<reference evidence="3" key="1">
    <citation type="submission" date="2016-11" db="EMBL/GenBank/DDBJ databases">
        <title>Actinomyces gypaetusis sp. nov. isolated from Gypaetus barbatus in Qinghai Tibet Plateau China.</title>
        <authorList>
            <person name="Meng X."/>
        </authorList>
    </citation>
    <scope>NUCLEOTIDE SEQUENCE [LARGE SCALE GENOMIC DNA]</scope>
    <source>
        <strain evidence="3">DSM 15383</strain>
    </source>
</reference>
<dbReference type="Pfam" id="PF10066">
    <property type="entry name" value="DUF2304"/>
    <property type="match status" value="1"/>
</dbReference>
<gene>
    <name evidence="2" type="ORF">BM477_02250</name>
</gene>
<dbReference type="STRING" id="156892.BM477_02250"/>
<keyword evidence="1" id="KW-1133">Transmembrane helix</keyword>
<protein>
    <recommendedName>
        <fullName evidence="4">DUF2304 domain-containing protein</fullName>
    </recommendedName>
</protein>
<name>A0A1Q5PS19_9ACTO</name>
<sequence length="120" mass="13419">MSGQWLIKTLLVVMISIAGIFMLRSSDGDKSLAVRRIATLLFMLFAIIAVLQPLLVSRIAFYLGIGRGADLVLYILTVAFFANLVTNYRRTIYLEQKNTDIARSIALNSVQYPEGRHPEA</sequence>
<organism evidence="2 3">
    <name type="scientific">Boudabousia marimammalium</name>
    <dbReference type="NCBI Taxonomy" id="156892"/>
    <lineage>
        <taxon>Bacteria</taxon>
        <taxon>Bacillati</taxon>
        <taxon>Actinomycetota</taxon>
        <taxon>Actinomycetes</taxon>
        <taxon>Actinomycetales</taxon>
        <taxon>Actinomycetaceae</taxon>
        <taxon>Boudabousia</taxon>
    </lineage>
</organism>
<keyword evidence="1" id="KW-0812">Transmembrane</keyword>
<keyword evidence="3" id="KW-1185">Reference proteome</keyword>
<evidence type="ECO:0000313" key="3">
    <source>
        <dbReference type="Proteomes" id="UP000186465"/>
    </source>
</evidence>
<feature type="transmembrane region" description="Helical" evidence="1">
    <location>
        <begin position="37"/>
        <end position="65"/>
    </location>
</feature>
<feature type="transmembrane region" description="Helical" evidence="1">
    <location>
        <begin position="71"/>
        <end position="88"/>
    </location>
</feature>
<dbReference type="InterPro" id="IPR019277">
    <property type="entry name" value="DUF2304"/>
</dbReference>
<evidence type="ECO:0000313" key="2">
    <source>
        <dbReference type="EMBL" id="OKL50377.1"/>
    </source>
</evidence>
<comment type="caution">
    <text evidence="2">The sequence shown here is derived from an EMBL/GenBank/DDBJ whole genome shotgun (WGS) entry which is preliminary data.</text>
</comment>
<dbReference type="EMBL" id="MPDM01000002">
    <property type="protein sequence ID" value="OKL50377.1"/>
    <property type="molecule type" value="Genomic_DNA"/>
</dbReference>
<dbReference type="AlphaFoldDB" id="A0A1Q5PS19"/>
<keyword evidence="1" id="KW-0472">Membrane</keyword>
<feature type="transmembrane region" description="Helical" evidence="1">
    <location>
        <begin position="6"/>
        <end position="25"/>
    </location>
</feature>
<accession>A0A1Q5PS19</accession>
<evidence type="ECO:0008006" key="4">
    <source>
        <dbReference type="Google" id="ProtNLM"/>
    </source>
</evidence>